<evidence type="ECO:0000313" key="2">
    <source>
        <dbReference type="Proteomes" id="UP000301751"/>
    </source>
</evidence>
<keyword evidence="2" id="KW-1185">Reference proteome</keyword>
<proteinExistence type="predicted"/>
<organism evidence="1 2">
    <name type="scientific">Pseudaquabacterium pictum</name>
    <dbReference type="NCBI Taxonomy" id="2315236"/>
    <lineage>
        <taxon>Bacteria</taxon>
        <taxon>Pseudomonadati</taxon>
        <taxon>Pseudomonadota</taxon>
        <taxon>Betaproteobacteria</taxon>
        <taxon>Burkholderiales</taxon>
        <taxon>Sphaerotilaceae</taxon>
        <taxon>Pseudaquabacterium</taxon>
    </lineage>
</organism>
<dbReference type="AlphaFoldDB" id="A0A480AVJ9"/>
<evidence type="ECO:0000313" key="1">
    <source>
        <dbReference type="EMBL" id="GCL64940.1"/>
    </source>
</evidence>
<reference evidence="2" key="1">
    <citation type="submission" date="2019-03" db="EMBL/GenBank/DDBJ databases">
        <title>Aquabacterium pictum sp.nov., the first bacteriochlorophyll a-containing freshwater bacterium in the genus Aquabacterium of the class Betaproteobacteria.</title>
        <authorList>
            <person name="Hirose S."/>
            <person name="Tank M."/>
            <person name="Hara E."/>
            <person name="Tamaki H."/>
            <person name="Takaichi S."/>
            <person name="Haruta S."/>
            <person name="Hanada S."/>
        </authorList>
    </citation>
    <scope>NUCLEOTIDE SEQUENCE [LARGE SCALE GENOMIC DNA]</scope>
    <source>
        <strain evidence="2">W35</strain>
    </source>
</reference>
<dbReference type="EMBL" id="BJCL01000012">
    <property type="protein sequence ID" value="GCL64940.1"/>
    <property type="molecule type" value="Genomic_DNA"/>
</dbReference>
<gene>
    <name evidence="1" type="ORF">AQPW35_40210</name>
</gene>
<dbReference type="RefSeq" id="WP_137734655.1">
    <property type="nucleotide sequence ID" value="NZ_BJCL01000012.1"/>
</dbReference>
<comment type="caution">
    <text evidence="1">The sequence shown here is derived from an EMBL/GenBank/DDBJ whole genome shotgun (WGS) entry which is preliminary data.</text>
</comment>
<dbReference type="Proteomes" id="UP000301751">
    <property type="component" value="Unassembled WGS sequence"/>
</dbReference>
<name>A0A480AVJ9_9BURK</name>
<protein>
    <submittedName>
        <fullName evidence="1">Uncharacterized protein</fullName>
    </submittedName>
</protein>
<accession>A0A480AVJ9</accession>
<sequence length="174" mass="19224">MADLNQRRARKPKQLGGFDRFRSAILADGGQSLVKQEPCAWPFRVLDMADVSLTLIPDGELVTARYAGPVNASFLLMGHAWAQASVRTFARAVVLDFTQASIHFKGSDLDAALNCLSAEHRTLPRALLVQPRHAGMFKEFAQRIAVSQGILQRGFFDRAQAEAWVLEAAARPYD</sequence>